<dbReference type="InterPro" id="IPR001254">
    <property type="entry name" value="Trypsin_dom"/>
</dbReference>
<dbReference type="AlphaFoldDB" id="W9C6V5"/>
<dbReference type="SUPFAM" id="SSF50494">
    <property type="entry name" value="Trypsin-like serine proteases"/>
    <property type="match status" value="1"/>
</dbReference>
<evidence type="ECO:0000259" key="3">
    <source>
        <dbReference type="PROSITE" id="PS50240"/>
    </source>
</evidence>
<dbReference type="Gene3D" id="2.40.10.10">
    <property type="entry name" value="Trypsin-like serine proteases"/>
    <property type="match status" value="1"/>
</dbReference>
<dbReference type="InterPro" id="IPR018114">
    <property type="entry name" value="TRYPSIN_HIS"/>
</dbReference>
<dbReference type="Proteomes" id="UP000019487">
    <property type="component" value="Unassembled WGS sequence"/>
</dbReference>
<dbReference type="CDD" id="cd00190">
    <property type="entry name" value="Tryp_SPc"/>
    <property type="match status" value="1"/>
</dbReference>
<dbReference type="InterPro" id="IPR009003">
    <property type="entry name" value="Peptidase_S1_PA"/>
</dbReference>
<dbReference type="SMART" id="SM00020">
    <property type="entry name" value="Tryp_SPc"/>
    <property type="match status" value="1"/>
</dbReference>
<dbReference type="Pfam" id="PF00089">
    <property type="entry name" value="Trypsin"/>
    <property type="match status" value="1"/>
</dbReference>
<sequence length="272" mass="29780">MIWSRKSVALVIALSRHVQAIVNGTIAEEGQFPYSVTLWSYGRYAACGGFLITHQHVLTAAHCVQHLVNVSDANPQAKSGLALDGSPSRDFDTITLHPDYTLHPRANDIAVVWLKEPFPPQIEVARLPLPHTPLPAPGTHVQIAGWGSHYYEGPHSPVLMYADQVVEPTDTCDETWETIVEEKLTSPHFCAGPEEGIKGACLGDGGDAVVEDNGVVSGLLYFASCINLQFGVPGVQVPISTYLPFILQSIGMNVDNYYDRARLEKFFSKRDL</sequence>
<feature type="signal peptide" evidence="2">
    <location>
        <begin position="1"/>
        <end position="20"/>
    </location>
</feature>
<comment type="caution">
    <text evidence="4">The sequence shown here is derived from an EMBL/GenBank/DDBJ whole genome shotgun (WGS) entry which is preliminary data.</text>
</comment>
<accession>W9C6V5</accession>
<keyword evidence="4" id="KW-0378">Hydrolase</keyword>
<dbReference type="PRINTS" id="PR00722">
    <property type="entry name" value="CHYMOTRYPSIN"/>
</dbReference>
<dbReference type="GO" id="GO:0004252">
    <property type="term" value="F:serine-type endopeptidase activity"/>
    <property type="evidence" value="ECO:0007669"/>
    <property type="project" value="InterPro"/>
</dbReference>
<evidence type="ECO:0000313" key="5">
    <source>
        <dbReference type="Proteomes" id="UP000019487"/>
    </source>
</evidence>
<proteinExistence type="predicted"/>
<organism evidence="4 5">
    <name type="scientific">Sclerotinia borealis (strain F-4128)</name>
    <dbReference type="NCBI Taxonomy" id="1432307"/>
    <lineage>
        <taxon>Eukaryota</taxon>
        <taxon>Fungi</taxon>
        <taxon>Dikarya</taxon>
        <taxon>Ascomycota</taxon>
        <taxon>Pezizomycotina</taxon>
        <taxon>Leotiomycetes</taxon>
        <taxon>Helotiales</taxon>
        <taxon>Sclerotiniaceae</taxon>
        <taxon>Sclerotinia</taxon>
    </lineage>
</organism>
<dbReference type="InterPro" id="IPR043504">
    <property type="entry name" value="Peptidase_S1_PA_chymotrypsin"/>
</dbReference>
<dbReference type="EMBL" id="AYSA01000492">
    <property type="protein sequence ID" value="ESZ91468.1"/>
    <property type="molecule type" value="Genomic_DNA"/>
</dbReference>
<keyword evidence="1" id="KW-1015">Disulfide bond</keyword>
<dbReference type="PROSITE" id="PS50240">
    <property type="entry name" value="TRYPSIN_DOM"/>
    <property type="match status" value="1"/>
</dbReference>
<evidence type="ECO:0000256" key="1">
    <source>
        <dbReference type="ARBA" id="ARBA00023157"/>
    </source>
</evidence>
<dbReference type="InterPro" id="IPR051487">
    <property type="entry name" value="Ser/Thr_Proteases_Immune/Dev"/>
</dbReference>
<feature type="chain" id="PRO_5004918821" evidence="2">
    <location>
        <begin position="21"/>
        <end position="272"/>
    </location>
</feature>
<feature type="domain" description="Peptidase S1" evidence="3">
    <location>
        <begin position="21"/>
        <end position="251"/>
    </location>
</feature>
<keyword evidence="2" id="KW-0732">Signal</keyword>
<keyword evidence="4" id="KW-0645">Protease</keyword>
<dbReference type="PROSITE" id="PS00134">
    <property type="entry name" value="TRYPSIN_HIS"/>
    <property type="match status" value="1"/>
</dbReference>
<dbReference type="GO" id="GO:0006508">
    <property type="term" value="P:proteolysis"/>
    <property type="evidence" value="ECO:0007669"/>
    <property type="project" value="UniProtKB-KW"/>
</dbReference>
<keyword evidence="5" id="KW-1185">Reference proteome</keyword>
<name>W9C6V5_SCLBF</name>
<protein>
    <submittedName>
        <fullName evidence="4">Trypsin-like protease</fullName>
    </submittedName>
</protein>
<dbReference type="HOGENOM" id="CLU_006842_7_6_1"/>
<reference evidence="4 5" key="1">
    <citation type="journal article" date="2014" name="Genome Announc.">
        <title>Draft genome sequence of Sclerotinia borealis, a psychrophilic plant pathogenic fungus.</title>
        <authorList>
            <person name="Mardanov A.V."/>
            <person name="Beletsky A.V."/>
            <person name="Kadnikov V.V."/>
            <person name="Ignatov A.N."/>
            <person name="Ravin N.V."/>
        </authorList>
    </citation>
    <scope>NUCLEOTIDE SEQUENCE [LARGE SCALE GENOMIC DNA]</scope>
    <source>
        <strain evidence="5">F-4157</strain>
    </source>
</reference>
<gene>
    <name evidence="4" type="ORF">SBOR_8129</name>
</gene>
<dbReference type="InterPro" id="IPR001314">
    <property type="entry name" value="Peptidase_S1A"/>
</dbReference>
<dbReference type="STRING" id="1432307.W9C6V5"/>
<evidence type="ECO:0000313" key="4">
    <source>
        <dbReference type="EMBL" id="ESZ91468.1"/>
    </source>
</evidence>
<dbReference type="OrthoDB" id="4915747at2759"/>
<evidence type="ECO:0000256" key="2">
    <source>
        <dbReference type="SAM" id="SignalP"/>
    </source>
</evidence>
<dbReference type="PANTHER" id="PTHR24256">
    <property type="entry name" value="TRYPTASE-RELATED"/>
    <property type="match status" value="1"/>
</dbReference>